<dbReference type="EMBL" id="CAJVPV010011158">
    <property type="protein sequence ID" value="CAG8658543.1"/>
    <property type="molecule type" value="Genomic_DNA"/>
</dbReference>
<keyword evidence="1" id="KW-1133">Transmembrane helix</keyword>
<sequence length="118" mass="12766">KEPAYKKSVTSVASYTMASGVSFGCFTIYVTGVFMRHMVAVVIAYYVAKVAVAHCGCGTLWLLAIIAVASDIMKMVISFTVASIWTVVQCYVVASCLAACYVAVYYVVAFNLQFSVKK</sequence>
<feature type="transmembrane region" description="Helical" evidence="1">
    <location>
        <begin position="91"/>
        <end position="112"/>
    </location>
</feature>
<dbReference type="AlphaFoldDB" id="A0A9N9E3G3"/>
<organism evidence="2 3">
    <name type="scientific">Acaulospora morrowiae</name>
    <dbReference type="NCBI Taxonomy" id="94023"/>
    <lineage>
        <taxon>Eukaryota</taxon>
        <taxon>Fungi</taxon>
        <taxon>Fungi incertae sedis</taxon>
        <taxon>Mucoromycota</taxon>
        <taxon>Glomeromycotina</taxon>
        <taxon>Glomeromycetes</taxon>
        <taxon>Diversisporales</taxon>
        <taxon>Acaulosporaceae</taxon>
        <taxon>Acaulospora</taxon>
    </lineage>
</organism>
<feature type="non-terminal residue" evidence="2">
    <location>
        <position position="118"/>
    </location>
</feature>
<accession>A0A9N9E3G3</accession>
<evidence type="ECO:0000313" key="2">
    <source>
        <dbReference type="EMBL" id="CAG8658543.1"/>
    </source>
</evidence>
<evidence type="ECO:0000256" key="1">
    <source>
        <dbReference type="SAM" id="Phobius"/>
    </source>
</evidence>
<proteinExistence type="predicted"/>
<protein>
    <submittedName>
        <fullName evidence="2">16757_t:CDS:1</fullName>
    </submittedName>
</protein>
<gene>
    <name evidence="2" type="ORF">AMORRO_LOCUS10302</name>
</gene>
<name>A0A9N9E3G3_9GLOM</name>
<keyword evidence="3" id="KW-1185">Reference proteome</keyword>
<keyword evidence="1" id="KW-0472">Membrane</keyword>
<reference evidence="2" key="1">
    <citation type="submission" date="2021-06" db="EMBL/GenBank/DDBJ databases">
        <authorList>
            <person name="Kallberg Y."/>
            <person name="Tangrot J."/>
            <person name="Rosling A."/>
        </authorList>
    </citation>
    <scope>NUCLEOTIDE SEQUENCE</scope>
    <source>
        <strain evidence="2">CL551</strain>
    </source>
</reference>
<feature type="transmembrane region" description="Helical" evidence="1">
    <location>
        <begin position="20"/>
        <end position="48"/>
    </location>
</feature>
<evidence type="ECO:0000313" key="3">
    <source>
        <dbReference type="Proteomes" id="UP000789342"/>
    </source>
</evidence>
<dbReference type="Proteomes" id="UP000789342">
    <property type="component" value="Unassembled WGS sequence"/>
</dbReference>
<keyword evidence="1" id="KW-0812">Transmembrane</keyword>
<comment type="caution">
    <text evidence="2">The sequence shown here is derived from an EMBL/GenBank/DDBJ whole genome shotgun (WGS) entry which is preliminary data.</text>
</comment>